<dbReference type="AlphaFoldDB" id="A0A0K1W162"/>
<dbReference type="PROSITE" id="PS51257">
    <property type="entry name" value="PROKAR_LIPOPROTEIN"/>
    <property type="match status" value="1"/>
</dbReference>
<dbReference type="KEGG" id="sll:SLITO_v1c04110"/>
<keyword evidence="2" id="KW-1185">Reference proteome</keyword>
<gene>
    <name evidence="1" type="ORF">SLITO_v1c04110</name>
</gene>
<dbReference type="STRING" id="216942.SLITO_v1c04110"/>
<accession>A0A0K1W162</accession>
<dbReference type="NCBIfam" id="NF038029">
    <property type="entry name" value="LP_plasma"/>
    <property type="match status" value="1"/>
</dbReference>
<evidence type="ECO:0000313" key="1">
    <source>
        <dbReference type="EMBL" id="AKX34064.1"/>
    </source>
</evidence>
<name>A0A0K1W162_9MOLU</name>
<dbReference type="PATRIC" id="fig|216942.3.peg.414"/>
<protein>
    <recommendedName>
        <fullName evidence="3">Lipoprotein</fullName>
    </recommendedName>
</protein>
<proteinExistence type="predicted"/>
<organism evidence="1 2">
    <name type="scientific">Spiroplasma litorale</name>
    <dbReference type="NCBI Taxonomy" id="216942"/>
    <lineage>
        <taxon>Bacteria</taxon>
        <taxon>Bacillati</taxon>
        <taxon>Mycoplasmatota</taxon>
        <taxon>Mollicutes</taxon>
        <taxon>Entomoplasmatales</taxon>
        <taxon>Spiroplasmataceae</taxon>
        <taxon>Spiroplasma</taxon>
    </lineage>
</organism>
<dbReference type="RefSeq" id="WP_075058158.1">
    <property type="nucleotide sequence ID" value="NZ_CP012357.1"/>
</dbReference>
<dbReference type="Proteomes" id="UP000067476">
    <property type="component" value="Chromosome"/>
</dbReference>
<evidence type="ECO:0008006" key="3">
    <source>
        <dbReference type="Google" id="ProtNLM"/>
    </source>
</evidence>
<dbReference type="EMBL" id="CP012357">
    <property type="protein sequence ID" value="AKX34064.1"/>
    <property type="molecule type" value="Genomic_DNA"/>
</dbReference>
<sequence>MKKILGLLGTVGIISTTTSSIISCGSDDVEGYKTTENKVYTNKNDLNSLEDQISVFFIIGNNNFTDKEYVFEVKAEKENVEVNYFKLKNLSKRSNDYRIYSADLVIEVLESNQKPSKNDKFNIKFCVKDSTNYFGNFELVFTGE</sequence>
<evidence type="ECO:0000313" key="2">
    <source>
        <dbReference type="Proteomes" id="UP000067476"/>
    </source>
</evidence>
<reference evidence="1 2" key="1">
    <citation type="journal article" date="2015" name="Genome Announc.">
        <title>Complete Genome Sequence of Spiroplasma litorale TN-1T (DSM 21781), a Bacterium Isolated from a Green-Eyed Horsefly (Tabanus nigrovittatus).</title>
        <authorList>
            <person name="Lo W.S."/>
            <person name="Lai Y.C."/>
            <person name="Lien Y.W."/>
            <person name="Wang T.H."/>
            <person name="Kuo C.H."/>
        </authorList>
    </citation>
    <scope>NUCLEOTIDE SEQUENCE [LARGE SCALE GENOMIC DNA]</scope>
    <source>
        <strain evidence="1 2">TN-1</strain>
    </source>
</reference>
<dbReference type="InterPro" id="IPR054816">
    <property type="entry name" value="Lipoprotein_mollicutes-type_CS"/>
</dbReference>